<feature type="domain" description="HD" evidence="1">
    <location>
        <begin position="24"/>
        <end position="125"/>
    </location>
</feature>
<accession>A0A4V3BEV9</accession>
<dbReference type="PANTHER" id="PTHR33594:SF1">
    <property type="entry name" value="HD_PDEASE DOMAIN-CONTAINING PROTEIN"/>
    <property type="match status" value="1"/>
</dbReference>
<evidence type="ECO:0000313" key="3">
    <source>
        <dbReference type="Proteomes" id="UP000294802"/>
    </source>
</evidence>
<dbReference type="CDD" id="cd00077">
    <property type="entry name" value="HDc"/>
    <property type="match status" value="1"/>
</dbReference>
<dbReference type="SUPFAM" id="SSF109604">
    <property type="entry name" value="HD-domain/PDEase-like"/>
    <property type="match status" value="1"/>
</dbReference>
<dbReference type="PROSITE" id="PS51831">
    <property type="entry name" value="HD"/>
    <property type="match status" value="1"/>
</dbReference>
<protein>
    <submittedName>
        <fullName evidence="2">HD domain-containing protein</fullName>
    </submittedName>
</protein>
<dbReference type="Pfam" id="PF01966">
    <property type="entry name" value="HD"/>
    <property type="match status" value="1"/>
</dbReference>
<sequence>MERIIQATEMYVKNIHSQDSSGHDFSHIERVRAMAITIAKEEQADLFIVEMAALLHDTVDEKLVDTASAWQNLENFFDSVQLGAEQRETVKHILKYISFKGGANKGKLKSLEGRVVQDADRLDALGAIGIARTFMYAGAFGDVMYDPDIEPRNLAETNYRDKSTAINHFDEKLFKLEDLMNTKTGRRLAEERTQYMKEFVARFKHEWHGK</sequence>
<gene>
    <name evidence="2" type="ORF">ERX29_06515</name>
</gene>
<dbReference type="PANTHER" id="PTHR33594">
    <property type="entry name" value="SUPERFAMILY HYDROLASE, PUTATIVE (AFU_ORTHOLOGUE AFUA_1G03035)-RELATED"/>
    <property type="match status" value="1"/>
</dbReference>
<proteinExistence type="predicted"/>
<evidence type="ECO:0000259" key="1">
    <source>
        <dbReference type="PROSITE" id="PS51831"/>
    </source>
</evidence>
<dbReference type="RefSeq" id="WP_133443895.1">
    <property type="nucleotide sequence ID" value="NZ_SCWB01000010.1"/>
</dbReference>
<dbReference type="SMART" id="SM00471">
    <property type="entry name" value="HDc"/>
    <property type="match status" value="1"/>
</dbReference>
<dbReference type="EMBL" id="SCWB01000010">
    <property type="protein sequence ID" value="TDM10497.1"/>
    <property type="molecule type" value="Genomic_DNA"/>
</dbReference>
<organism evidence="2 3">
    <name type="scientific">Macrococcus lamae</name>
    <dbReference type="NCBI Taxonomy" id="198484"/>
    <lineage>
        <taxon>Bacteria</taxon>
        <taxon>Bacillati</taxon>
        <taxon>Bacillota</taxon>
        <taxon>Bacilli</taxon>
        <taxon>Bacillales</taxon>
        <taxon>Staphylococcaceae</taxon>
        <taxon>Macrococcus</taxon>
    </lineage>
</organism>
<dbReference type="AlphaFoldDB" id="A0A4V3BEV9"/>
<name>A0A4V3BEV9_9STAP</name>
<dbReference type="OrthoDB" id="9797344at2"/>
<keyword evidence="3" id="KW-1185">Reference proteome</keyword>
<comment type="caution">
    <text evidence="2">The sequence shown here is derived from an EMBL/GenBank/DDBJ whole genome shotgun (WGS) entry which is preliminary data.</text>
</comment>
<reference evidence="2 3" key="1">
    <citation type="submission" date="2019-01" db="EMBL/GenBank/DDBJ databases">
        <title>Draft genome sequences of the type strains of six Macrococcus species.</title>
        <authorList>
            <person name="Mazhar S."/>
            <person name="Altermann E."/>
            <person name="Hill C."/>
            <person name="Mcauliffe O."/>
        </authorList>
    </citation>
    <scope>NUCLEOTIDE SEQUENCE [LARGE SCALE GENOMIC DNA]</scope>
    <source>
        <strain evidence="2 3">CCM4815</strain>
    </source>
</reference>
<evidence type="ECO:0000313" key="2">
    <source>
        <dbReference type="EMBL" id="TDM10497.1"/>
    </source>
</evidence>
<dbReference type="Gene3D" id="1.10.472.50">
    <property type="entry name" value="HD-domain/PDEase-like"/>
    <property type="match status" value="1"/>
</dbReference>
<dbReference type="InterPro" id="IPR003607">
    <property type="entry name" value="HD/PDEase_dom"/>
</dbReference>
<dbReference type="InterPro" id="IPR006674">
    <property type="entry name" value="HD_domain"/>
</dbReference>
<dbReference type="Proteomes" id="UP000294802">
    <property type="component" value="Unassembled WGS sequence"/>
</dbReference>
<dbReference type="Gene3D" id="1.20.58.1910">
    <property type="match status" value="1"/>
</dbReference>